<dbReference type="PANTHER" id="PTHR43537:SF47">
    <property type="entry name" value="REGULATORY PROTEIN GNTR HTH"/>
    <property type="match status" value="1"/>
</dbReference>
<feature type="domain" description="HTH gntR-type" evidence="4">
    <location>
        <begin position="1"/>
        <end position="71"/>
    </location>
</feature>
<organism evidence="5 6">
    <name type="scientific">Nocardioides flavescens</name>
    <dbReference type="NCBI Taxonomy" id="2691959"/>
    <lineage>
        <taxon>Bacteria</taxon>
        <taxon>Bacillati</taxon>
        <taxon>Actinomycetota</taxon>
        <taxon>Actinomycetes</taxon>
        <taxon>Propionibacteriales</taxon>
        <taxon>Nocardioidaceae</taxon>
        <taxon>Nocardioides</taxon>
    </lineage>
</organism>
<accession>A0A6L7EZC7</accession>
<dbReference type="PROSITE" id="PS50949">
    <property type="entry name" value="HTH_GNTR"/>
    <property type="match status" value="1"/>
</dbReference>
<dbReference type="PANTHER" id="PTHR43537">
    <property type="entry name" value="TRANSCRIPTIONAL REGULATOR, GNTR FAMILY"/>
    <property type="match status" value="1"/>
</dbReference>
<dbReference type="InterPro" id="IPR011711">
    <property type="entry name" value="GntR_C"/>
</dbReference>
<dbReference type="EMBL" id="WUEK01000003">
    <property type="protein sequence ID" value="MXG89291.1"/>
    <property type="molecule type" value="Genomic_DNA"/>
</dbReference>
<protein>
    <submittedName>
        <fullName evidence="5">FCD domain-containing protein</fullName>
    </submittedName>
</protein>
<dbReference type="Pfam" id="PF07729">
    <property type="entry name" value="FCD"/>
    <property type="match status" value="1"/>
</dbReference>
<evidence type="ECO:0000256" key="2">
    <source>
        <dbReference type="ARBA" id="ARBA00023125"/>
    </source>
</evidence>
<dbReference type="GO" id="GO:0003677">
    <property type="term" value="F:DNA binding"/>
    <property type="evidence" value="ECO:0007669"/>
    <property type="project" value="UniProtKB-KW"/>
</dbReference>
<proteinExistence type="predicted"/>
<dbReference type="Gene3D" id="1.10.10.10">
    <property type="entry name" value="Winged helix-like DNA-binding domain superfamily/Winged helix DNA-binding domain"/>
    <property type="match status" value="1"/>
</dbReference>
<evidence type="ECO:0000313" key="6">
    <source>
        <dbReference type="Proteomes" id="UP000473325"/>
    </source>
</evidence>
<dbReference type="InterPro" id="IPR008920">
    <property type="entry name" value="TF_FadR/GntR_C"/>
</dbReference>
<dbReference type="GO" id="GO:0003700">
    <property type="term" value="F:DNA-binding transcription factor activity"/>
    <property type="evidence" value="ECO:0007669"/>
    <property type="project" value="InterPro"/>
</dbReference>
<keyword evidence="6" id="KW-1185">Reference proteome</keyword>
<name>A0A6L7EZC7_9ACTN</name>
<sequence length="231" mass="25148">MTRAESLAEQIEDSIRTQGLAPGALVGKMDELRSQSGYARSTVSEAVRLLRDRGIIEIRPGRNGGLFVAESDPIVHVRHTLLRLREPAARVADAVVVRDALELQVNLDAAEHRTDDDLRDLDALVSRMGRHVDDFTSFMRANWALHERIAAISTNELLKAVYLATCAQVADVAAAELDDDAGERDEYIGSRLRIHEDLVASIGSQDPDAVYAAVLAHRDGGTTSSYLPPAG</sequence>
<dbReference type="Pfam" id="PF00392">
    <property type="entry name" value="GntR"/>
    <property type="match status" value="1"/>
</dbReference>
<dbReference type="InterPro" id="IPR036388">
    <property type="entry name" value="WH-like_DNA-bd_sf"/>
</dbReference>
<evidence type="ECO:0000259" key="4">
    <source>
        <dbReference type="PROSITE" id="PS50949"/>
    </source>
</evidence>
<reference evidence="5 6" key="1">
    <citation type="submission" date="2019-12" db="EMBL/GenBank/DDBJ databases">
        <authorList>
            <person name="Kun Z."/>
        </authorList>
    </citation>
    <scope>NUCLEOTIDE SEQUENCE [LARGE SCALE GENOMIC DNA]</scope>
    <source>
        <strain evidence="5 6">YIM 123512</strain>
    </source>
</reference>
<gene>
    <name evidence="5" type="ORF">GRQ65_06985</name>
</gene>
<dbReference type="SUPFAM" id="SSF46785">
    <property type="entry name" value="Winged helix' DNA-binding domain"/>
    <property type="match status" value="1"/>
</dbReference>
<keyword evidence="2" id="KW-0238">DNA-binding</keyword>
<dbReference type="Gene3D" id="1.20.120.530">
    <property type="entry name" value="GntR ligand-binding domain-like"/>
    <property type="match status" value="1"/>
</dbReference>
<evidence type="ECO:0000256" key="1">
    <source>
        <dbReference type="ARBA" id="ARBA00023015"/>
    </source>
</evidence>
<dbReference type="SUPFAM" id="SSF48008">
    <property type="entry name" value="GntR ligand-binding domain-like"/>
    <property type="match status" value="1"/>
</dbReference>
<dbReference type="AlphaFoldDB" id="A0A6L7EZC7"/>
<evidence type="ECO:0000256" key="3">
    <source>
        <dbReference type="ARBA" id="ARBA00023163"/>
    </source>
</evidence>
<dbReference type="InterPro" id="IPR000524">
    <property type="entry name" value="Tscrpt_reg_HTH_GntR"/>
</dbReference>
<dbReference type="SMART" id="SM00895">
    <property type="entry name" value="FCD"/>
    <property type="match status" value="1"/>
</dbReference>
<dbReference type="InterPro" id="IPR036390">
    <property type="entry name" value="WH_DNA-bd_sf"/>
</dbReference>
<comment type="caution">
    <text evidence="5">The sequence shown here is derived from an EMBL/GenBank/DDBJ whole genome shotgun (WGS) entry which is preliminary data.</text>
</comment>
<keyword evidence="3" id="KW-0804">Transcription</keyword>
<evidence type="ECO:0000313" key="5">
    <source>
        <dbReference type="EMBL" id="MXG89291.1"/>
    </source>
</evidence>
<dbReference type="Proteomes" id="UP000473325">
    <property type="component" value="Unassembled WGS sequence"/>
</dbReference>
<keyword evidence="1" id="KW-0805">Transcription regulation</keyword>